<accession>A0A3N9U701</accession>
<comment type="caution">
    <text evidence="3">The sequence shown here is derived from an EMBL/GenBank/DDBJ whole genome shotgun (WGS) entry which is preliminary data.</text>
</comment>
<keyword evidence="2" id="KW-0812">Transmembrane</keyword>
<keyword evidence="2" id="KW-0472">Membrane</keyword>
<sequence length="255" mass="29567">MMATNNEVDYKNIGKDVQEINGRLFYSELNDNMKSHLQQLEDEYKKVEESMLNVQTKLKRFEDDINQITKEAAGQMCITLESFQSDAQQQIPNLSQQIEEVAWNTFKPFRNLAEEQKHLIAQTSEEWLNLSAKLMKTQKETYDLIVGDWQISTKEQQSGLQESLNAIKEVRQKQQDVISALNDLNADFMETTKTYELQTAAEIETRDMLWQKQKEDLHLVQQTLGNQMILNKKWMIAVGTTQVIMAAAIAGLYFF</sequence>
<evidence type="ECO:0000313" key="3">
    <source>
        <dbReference type="EMBL" id="RQW72357.1"/>
    </source>
</evidence>
<dbReference type="EMBL" id="RRCT01000027">
    <property type="protein sequence ID" value="RQW72357.1"/>
    <property type="molecule type" value="Genomic_DNA"/>
</dbReference>
<keyword evidence="1" id="KW-0175">Coiled coil</keyword>
<evidence type="ECO:0000313" key="4">
    <source>
        <dbReference type="Proteomes" id="UP000274033"/>
    </source>
</evidence>
<gene>
    <name evidence="3" type="ORF">EBB45_18225</name>
</gene>
<evidence type="ECO:0000256" key="1">
    <source>
        <dbReference type="SAM" id="Coils"/>
    </source>
</evidence>
<proteinExistence type="predicted"/>
<feature type="transmembrane region" description="Helical" evidence="2">
    <location>
        <begin position="234"/>
        <end position="254"/>
    </location>
</feature>
<dbReference type="AlphaFoldDB" id="A0A3N9U701"/>
<keyword evidence="4" id="KW-1185">Reference proteome</keyword>
<evidence type="ECO:0000256" key="2">
    <source>
        <dbReference type="SAM" id="Phobius"/>
    </source>
</evidence>
<protein>
    <submittedName>
        <fullName evidence="3">Uncharacterized protein</fullName>
    </submittedName>
</protein>
<feature type="coiled-coil region" evidence="1">
    <location>
        <begin position="26"/>
        <end position="71"/>
    </location>
</feature>
<dbReference type="RefSeq" id="WP_124766771.1">
    <property type="nucleotide sequence ID" value="NZ_JAFBDY010000028.1"/>
</dbReference>
<name>A0A3N9U701_9BACI</name>
<dbReference type="Proteomes" id="UP000274033">
    <property type="component" value="Unassembled WGS sequence"/>
</dbReference>
<keyword evidence="2" id="KW-1133">Transmembrane helix</keyword>
<organism evidence="3 4">
    <name type="scientific">Lysinibacillus composti</name>
    <dbReference type="NCBI Taxonomy" id="720633"/>
    <lineage>
        <taxon>Bacteria</taxon>
        <taxon>Bacillati</taxon>
        <taxon>Bacillota</taxon>
        <taxon>Bacilli</taxon>
        <taxon>Bacillales</taxon>
        <taxon>Bacillaceae</taxon>
        <taxon>Lysinibacillus</taxon>
    </lineage>
</organism>
<reference evidence="3 4" key="1">
    <citation type="journal article" date="2013" name="J. Microbiol.">
        <title>Lysinibacillus chungkukjangi sp. nov., isolated from Chungkukjang, Korean fermented soybean food.</title>
        <authorList>
            <person name="Kim S.J."/>
            <person name="Jang Y.H."/>
            <person name="Hamada M."/>
            <person name="Ahn J.H."/>
            <person name="Weon H.Y."/>
            <person name="Suzuki K."/>
            <person name="Whang K.S."/>
            <person name="Kwon S.W."/>
        </authorList>
    </citation>
    <scope>NUCLEOTIDE SEQUENCE [LARGE SCALE GENOMIC DNA]</scope>
    <source>
        <strain evidence="3 4">MCCC 1A12701</strain>
    </source>
</reference>